<dbReference type="PRINTS" id="PR00260">
    <property type="entry name" value="CHEMTRNSDUCR"/>
</dbReference>
<comment type="similarity">
    <text evidence="6">Belongs to the methyl-accepting chemotaxis (MCP) protein family.</text>
</comment>
<evidence type="ECO:0000256" key="6">
    <source>
        <dbReference type="ARBA" id="ARBA00029447"/>
    </source>
</evidence>
<evidence type="ECO:0000313" key="11">
    <source>
        <dbReference type="EMBL" id="GHG66079.1"/>
    </source>
</evidence>
<dbReference type="PROSITE" id="PS50111">
    <property type="entry name" value="CHEMOTAXIS_TRANSDUC_2"/>
    <property type="match status" value="1"/>
</dbReference>
<dbReference type="InterPro" id="IPR004090">
    <property type="entry name" value="Chemotax_Me-accpt_rcpt"/>
</dbReference>
<feature type="transmembrane region" description="Helical" evidence="8">
    <location>
        <begin position="194"/>
        <end position="211"/>
    </location>
</feature>
<dbReference type="PROSITE" id="PS50885">
    <property type="entry name" value="HAMP"/>
    <property type="match status" value="1"/>
</dbReference>
<dbReference type="PANTHER" id="PTHR32089:SF119">
    <property type="entry name" value="METHYL-ACCEPTING CHEMOTAXIS PROTEIN CTPL"/>
    <property type="match status" value="1"/>
</dbReference>
<dbReference type="EMBL" id="BNAO01000002">
    <property type="protein sequence ID" value="GHG66079.1"/>
    <property type="molecule type" value="Genomic_DNA"/>
</dbReference>
<evidence type="ECO:0000256" key="7">
    <source>
        <dbReference type="PROSITE-ProRule" id="PRU00284"/>
    </source>
</evidence>
<dbReference type="InterPro" id="IPR004089">
    <property type="entry name" value="MCPsignal_dom"/>
</dbReference>
<keyword evidence="5 7" id="KW-0807">Transducer</keyword>
<keyword evidence="12" id="KW-1185">Reference proteome</keyword>
<sequence>MKLTLTIANRVVLLGLIPLVLLLTVLLGSFWAANAKDRLFNQLYDEHLAILADVMRPQKILQQQGLTQLQQYRTGWASAEGTVQSVTALLTEAEQHWQAFSAKRVAKSAADAEVFSELDKAFAQAVKHYQEWLSYAGTDALLIRILNESTINNEVALKINPFTEQAEQFIQQQIATAAVVRDRAADFTQRMVQFYVYGGLLLTLVVLFLMWQTRRAVNQPLRGLRDLLLQLEQQADLTLRADEQGRDEIAEAARALNQMLQRFAALLMQLGASSQLLTSQAHHVQQVSEQVNAGAGLQATQADQLSLAVEEMSAAVRQVIADTEAALTTAAAAQQLCQQGTKVTSQNMQSTELLAQKMVQASSIIGTLQQDSAKISGVLEVIGKISEQTNLLALNAAIEAARAGEAGRGFSVVADEVRTLSGNTKAATESIRQMISTLQAQANHAVAAIEQAAGQAEHSVEHARITEQVFRDIASEVTQLAAFNQQISQATDEQQQVTNRFISGISELHSASQQLHDGATSSAQASEQLSAVAAQLNAGWQQFRVS</sequence>
<evidence type="ECO:0000256" key="2">
    <source>
        <dbReference type="ARBA" id="ARBA00022692"/>
    </source>
</evidence>
<evidence type="ECO:0000256" key="5">
    <source>
        <dbReference type="ARBA" id="ARBA00023224"/>
    </source>
</evidence>
<evidence type="ECO:0000256" key="8">
    <source>
        <dbReference type="SAM" id="Phobius"/>
    </source>
</evidence>
<dbReference type="SMART" id="SM00283">
    <property type="entry name" value="MA"/>
    <property type="match status" value="1"/>
</dbReference>
<feature type="domain" description="HAMP" evidence="10">
    <location>
        <begin position="215"/>
        <end position="268"/>
    </location>
</feature>
<dbReference type="Proteomes" id="UP000659697">
    <property type="component" value="Unassembled WGS sequence"/>
</dbReference>
<protein>
    <submittedName>
        <fullName evidence="11">Chemotaxis transducer</fullName>
    </submittedName>
</protein>
<keyword evidence="2 8" id="KW-0812">Transmembrane</keyword>
<evidence type="ECO:0000256" key="3">
    <source>
        <dbReference type="ARBA" id="ARBA00022989"/>
    </source>
</evidence>
<dbReference type="Gene3D" id="1.10.287.950">
    <property type="entry name" value="Methyl-accepting chemotaxis protein"/>
    <property type="match status" value="1"/>
</dbReference>
<dbReference type="SMART" id="SM00304">
    <property type="entry name" value="HAMP"/>
    <property type="match status" value="1"/>
</dbReference>
<dbReference type="SUPFAM" id="SSF58104">
    <property type="entry name" value="Methyl-accepting chemotaxis protein (MCP) signaling domain"/>
    <property type="match status" value="1"/>
</dbReference>
<comment type="caution">
    <text evidence="11">The sequence shown here is derived from an EMBL/GenBank/DDBJ whole genome shotgun (WGS) entry which is preliminary data.</text>
</comment>
<dbReference type="PANTHER" id="PTHR32089">
    <property type="entry name" value="METHYL-ACCEPTING CHEMOTAXIS PROTEIN MCPB"/>
    <property type="match status" value="1"/>
</dbReference>
<keyword evidence="4 8" id="KW-0472">Membrane</keyword>
<dbReference type="InterPro" id="IPR003660">
    <property type="entry name" value="HAMP_dom"/>
</dbReference>
<evidence type="ECO:0000313" key="12">
    <source>
        <dbReference type="Proteomes" id="UP000659697"/>
    </source>
</evidence>
<name>A0ABQ3KZC1_9ALTE</name>
<accession>A0ABQ3KZC1</accession>
<proteinExistence type="inferred from homology"/>
<evidence type="ECO:0000259" key="9">
    <source>
        <dbReference type="PROSITE" id="PS50111"/>
    </source>
</evidence>
<keyword evidence="3 8" id="KW-1133">Transmembrane helix</keyword>
<dbReference type="CDD" id="cd06225">
    <property type="entry name" value="HAMP"/>
    <property type="match status" value="1"/>
</dbReference>
<evidence type="ECO:0000259" key="10">
    <source>
        <dbReference type="PROSITE" id="PS50885"/>
    </source>
</evidence>
<dbReference type="RefSeq" id="WP_189431615.1">
    <property type="nucleotide sequence ID" value="NZ_BNAO01000002.1"/>
</dbReference>
<evidence type="ECO:0000256" key="4">
    <source>
        <dbReference type="ARBA" id="ARBA00023136"/>
    </source>
</evidence>
<comment type="subcellular location">
    <subcellularLocation>
        <location evidence="1">Membrane</location>
        <topology evidence="1">Multi-pass membrane protein</topology>
    </subcellularLocation>
</comment>
<feature type="domain" description="Methyl-accepting transducer" evidence="9">
    <location>
        <begin position="273"/>
        <end position="509"/>
    </location>
</feature>
<organism evidence="11 12">
    <name type="scientific">Alishewanella longhuensis</name>
    <dbReference type="NCBI Taxonomy" id="1091037"/>
    <lineage>
        <taxon>Bacteria</taxon>
        <taxon>Pseudomonadati</taxon>
        <taxon>Pseudomonadota</taxon>
        <taxon>Gammaproteobacteria</taxon>
        <taxon>Alteromonadales</taxon>
        <taxon>Alteromonadaceae</taxon>
        <taxon>Alishewanella</taxon>
    </lineage>
</organism>
<dbReference type="Pfam" id="PF00015">
    <property type="entry name" value="MCPsignal"/>
    <property type="match status" value="1"/>
</dbReference>
<reference evidence="12" key="1">
    <citation type="journal article" date="2019" name="Int. J. Syst. Evol. Microbiol.">
        <title>The Global Catalogue of Microorganisms (GCM) 10K type strain sequencing project: providing services to taxonomists for standard genome sequencing and annotation.</title>
        <authorList>
            <consortium name="The Broad Institute Genomics Platform"/>
            <consortium name="The Broad Institute Genome Sequencing Center for Infectious Disease"/>
            <person name="Wu L."/>
            <person name="Ma J."/>
        </authorList>
    </citation>
    <scope>NUCLEOTIDE SEQUENCE [LARGE SCALE GENOMIC DNA]</scope>
    <source>
        <strain evidence="12">CGMCC 1.7003</strain>
    </source>
</reference>
<evidence type="ECO:0000256" key="1">
    <source>
        <dbReference type="ARBA" id="ARBA00004141"/>
    </source>
</evidence>
<dbReference type="Pfam" id="PF00672">
    <property type="entry name" value="HAMP"/>
    <property type="match status" value="1"/>
</dbReference>
<gene>
    <name evidence="11" type="ORF">GCM10010919_13930</name>
</gene>